<organism evidence="1 2">
    <name type="scientific">Larinioides sclopetarius</name>
    <dbReference type="NCBI Taxonomy" id="280406"/>
    <lineage>
        <taxon>Eukaryota</taxon>
        <taxon>Metazoa</taxon>
        <taxon>Ecdysozoa</taxon>
        <taxon>Arthropoda</taxon>
        <taxon>Chelicerata</taxon>
        <taxon>Arachnida</taxon>
        <taxon>Araneae</taxon>
        <taxon>Araneomorphae</taxon>
        <taxon>Entelegynae</taxon>
        <taxon>Araneoidea</taxon>
        <taxon>Araneidae</taxon>
        <taxon>Larinioides</taxon>
    </lineage>
</organism>
<evidence type="ECO:0000313" key="2">
    <source>
        <dbReference type="Proteomes" id="UP001497382"/>
    </source>
</evidence>
<dbReference type="Proteomes" id="UP001497382">
    <property type="component" value="Unassembled WGS sequence"/>
</dbReference>
<protein>
    <submittedName>
        <fullName evidence="1">Uncharacterized protein</fullName>
    </submittedName>
</protein>
<sequence length="74" mass="9034">MRISSTHTQLMSSFRFLFMIPHLQKGKMWDDDHFFTLANCIKFKHSWSLTAIYWQKEVRIIFRFLPSVCVCLYR</sequence>
<proteinExistence type="predicted"/>
<dbReference type="EMBL" id="CAXIEN010000207">
    <property type="protein sequence ID" value="CAL1286708.1"/>
    <property type="molecule type" value="Genomic_DNA"/>
</dbReference>
<gene>
    <name evidence="1" type="ORF">LARSCL_LOCUS14399</name>
</gene>
<accession>A0AAV2ARK7</accession>
<comment type="caution">
    <text evidence="1">The sequence shown here is derived from an EMBL/GenBank/DDBJ whole genome shotgun (WGS) entry which is preliminary data.</text>
</comment>
<keyword evidence="2" id="KW-1185">Reference proteome</keyword>
<dbReference type="AlphaFoldDB" id="A0AAV2ARK7"/>
<reference evidence="1 2" key="1">
    <citation type="submission" date="2024-04" db="EMBL/GenBank/DDBJ databases">
        <authorList>
            <person name="Rising A."/>
            <person name="Reimegard J."/>
            <person name="Sonavane S."/>
            <person name="Akerstrom W."/>
            <person name="Nylinder S."/>
            <person name="Hedman E."/>
            <person name="Kallberg Y."/>
        </authorList>
    </citation>
    <scope>NUCLEOTIDE SEQUENCE [LARGE SCALE GENOMIC DNA]</scope>
</reference>
<evidence type="ECO:0000313" key="1">
    <source>
        <dbReference type="EMBL" id="CAL1286708.1"/>
    </source>
</evidence>
<name>A0AAV2ARK7_9ARAC</name>